<dbReference type="GO" id="GO:0097367">
    <property type="term" value="F:carbohydrate derivative binding"/>
    <property type="evidence" value="ECO:0007669"/>
    <property type="project" value="InterPro"/>
</dbReference>
<evidence type="ECO:0000256" key="2">
    <source>
        <dbReference type="ARBA" id="ARBA00023235"/>
    </source>
</evidence>
<dbReference type="InterPro" id="IPR001347">
    <property type="entry name" value="SIS_dom"/>
</dbReference>
<name>A0A4Q0AGW2_9BACT</name>
<organism evidence="4 5">
    <name type="scientific">Candidatus Microsaccharimonas sossegonensis</name>
    <dbReference type="NCBI Taxonomy" id="2506948"/>
    <lineage>
        <taxon>Bacteria</taxon>
        <taxon>Candidatus Saccharimonadota</taxon>
        <taxon>Candidatus Saccharimonadia</taxon>
        <taxon>Candidatus Saccharimonadales</taxon>
        <taxon>Candidatus Saccharimonadaceae</taxon>
        <taxon>Candidatus Microsaccharimonas</taxon>
    </lineage>
</organism>
<dbReference type="EMBL" id="SCKX01000001">
    <property type="protein sequence ID" value="RWZ78405.1"/>
    <property type="molecule type" value="Genomic_DNA"/>
</dbReference>
<comment type="caution">
    <text evidence="4">The sequence shown here is derived from an EMBL/GenBank/DDBJ whole genome shotgun (WGS) entry which is preliminary data.</text>
</comment>
<dbReference type="NCBIfam" id="TIGR02128">
    <property type="entry name" value="G6PI_arch"/>
    <property type="match status" value="1"/>
</dbReference>
<evidence type="ECO:0000259" key="3">
    <source>
        <dbReference type="PROSITE" id="PS51464"/>
    </source>
</evidence>
<dbReference type="InterPro" id="IPR019490">
    <property type="entry name" value="Glu6P/Mann6P_isomerase_C"/>
</dbReference>
<dbReference type="AlphaFoldDB" id="A0A4Q0AGW2"/>
<protein>
    <submittedName>
        <fullName evidence="4">Bifunctional phosphoglucose/phosphomannose isomerase</fullName>
    </submittedName>
</protein>
<dbReference type="GO" id="GO:1901135">
    <property type="term" value="P:carbohydrate derivative metabolic process"/>
    <property type="evidence" value="ECO:0007669"/>
    <property type="project" value="InterPro"/>
</dbReference>
<dbReference type="InterPro" id="IPR035484">
    <property type="entry name" value="SIS_PGI/PMI_1"/>
</dbReference>
<dbReference type="Pfam" id="PF01380">
    <property type="entry name" value="SIS"/>
    <property type="match status" value="1"/>
</dbReference>
<reference evidence="4" key="1">
    <citation type="submission" date="2019-01" db="EMBL/GenBank/DDBJ databases">
        <title>Genomic signatures and co-occurrence patterns of the ultra-small Saccharimodia (Patescibacteria phylum) suggest a symbiotic lifestyle.</title>
        <authorList>
            <person name="Lemos L."/>
            <person name="Medeiros J."/>
            <person name="Andreote F."/>
            <person name="Fernandes G."/>
            <person name="Varani A."/>
            <person name="Oliveira G."/>
            <person name="Pylro V."/>
        </authorList>
    </citation>
    <scope>NUCLEOTIDE SEQUENCE [LARGE SCALE GENOMIC DNA]</scope>
    <source>
        <strain evidence="4">AMD02</strain>
    </source>
</reference>
<dbReference type="SUPFAM" id="SSF53697">
    <property type="entry name" value="SIS domain"/>
    <property type="match status" value="1"/>
</dbReference>
<evidence type="ECO:0000313" key="5">
    <source>
        <dbReference type="Proteomes" id="UP000289257"/>
    </source>
</evidence>
<evidence type="ECO:0000256" key="1">
    <source>
        <dbReference type="ARBA" id="ARBA00010523"/>
    </source>
</evidence>
<dbReference type="Gene3D" id="3.40.50.10490">
    <property type="entry name" value="Glucose-6-phosphate isomerase like protein, domain 1"/>
    <property type="match status" value="2"/>
</dbReference>
<dbReference type="Pfam" id="PF10432">
    <property type="entry name" value="bact-PGI_C"/>
    <property type="match status" value="1"/>
</dbReference>
<dbReference type="PROSITE" id="PS51464">
    <property type="entry name" value="SIS"/>
    <property type="match status" value="1"/>
</dbReference>
<dbReference type="InterPro" id="IPR046348">
    <property type="entry name" value="SIS_dom_sf"/>
</dbReference>
<keyword evidence="5" id="KW-1185">Reference proteome</keyword>
<dbReference type="Proteomes" id="UP000289257">
    <property type="component" value="Unassembled WGS sequence"/>
</dbReference>
<comment type="similarity">
    <text evidence="1">Belongs to the PGI/PMI family.</text>
</comment>
<feature type="domain" description="SIS" evidence="3">
    <location>
        <begin position="49"/>
        <end position="186"/>
    </location>
</feature>
<dbReference type="CDD" id="cd05017">
    <property type="entry name" value="SIS_PGI_PMI_1"/>
    <property type="match status" value="1"/>
</dbReference>
<evidence type="ECO:0000313" key="4">
    <source>
        <dbReference type="EMBL" id="RWZ78405.1"/>
    </source>
</evidence>
<dbReference type="GO" id="GO:0004476">
    <property type="term" value="F:mannose-6-phosphate isomerase activity"/>
    <property type="evidence" value="ECO:0007669"/>
    <property type="project" value="InterPro"/>
</dbReference>
<proteinExistence type="inferred from homology"/>
<sequence length="364" mass="40142">MLRLKYCIIDSKGRAILVNDTLDNENILSQRDPEGALKVAAEQFTQTTFEATVDNKEHDDRDITSIVVTGMGGSALAALLAKVWLRKDIAVPFEIIRGYDLPKYVGRNTLVIASSYSGNTEETVSALGQATEKGAQIGVIASGGKFVEIATTSDVAHVILPTGLQPRMAVIYNLRALLALFENFGVVHDKLQEIESLSQWLGQQSAAWAPTVPAEQNYAKQLAKEAVGKTPVFYGGALTAPVAYKWKISFNENAKNVAFWNEYPEFNHNEFLGWTSHPVEKPFAVFDLVSSFEHPQILKRFEISDRLLSGLRPKATVINLVGDSLIGQLLWASILADYVSMYVAILNGVDPTPVELIERFKKEL</sequence>
<accession>A0A4Q0AGW2</accession>
<keyword evidence="2 4" id="KW-0413">Isomerase</keyword>
<dbReference type="CDD" id="cd05637">
    <property type="entry name" value="SIS_PGI_PMI_2"/>
    <property type="match status" value="1"/>
</dbReference>
<dbReference type="GO" id="GO:0004347">
    <property type="term" value="F:glucose-6-phosphate isomerase activity"/>
    <property type="evidence" value="ECO:0007669"/>
    <property type="project" value="InterPro"/>
</dbReference>
<dbReference type="GO" id="GO:0005975">
    <property type="term" value="P:carbohydrate metabolic process"/>
    <property type="evidence" value="ECO:0007669"/>
    <property type="project" value="InterPro"/>
</dbReference>
<gene>
    <name evidence="4" type="ORF">EOT05_01435</name>
</gene>